<dbReference type="OrthoDB" id="1166159at2759"/>
<dbReference type="AlphaFoldDB" id="A0A2U1N3E7"/>
<protein>
    <submittedName>
        <fullName evidence="4">Zinc finger, CCHC-type</fullName>
    </submittedName>
</protein>
<keyword evidence="1" id="KW-0862">Zinc</keyword>
<dbReference type="InterPro" id="IPR001878">
    <property type="entry name" value="Znf_CCHC"/>
</dbReference>
<dbReference type="Gene3D" id="4.10.60.10">
    <property type="entry name" value="Zinc finger, CCHC-type"/>
    <property type="match status" value="1"/>
</dbReference>
<feature type="compositionally biased region" description="Polar residues" evidence="2">
    <location>
        <begin position="42"/>
        <end position="52"/>
    </location>
</feature>
<dbReference type="InterPro" id="IPR036875">
    <property type="entry name" value="Znf_CCHC_sf"/>
</dbReference>
<dbReference type="Pfam" id="PF00098">
    <property type="entry name" value="zf-CCHC"/>
    <property type="match status" value="1"/>
</dbReference>
<keyword evidence="1" id="KW-0863">Zinc-finger</keyword>
<evidence type="ECO:0000256" key="2">
    <source>
        <dbReference type="SAM" id="MobiDB-lite"/>
    </source>
</evidence>
<reference evidence="4 5" key="1">
    <citation type="journal article" date="2018" name="Mol. Plant">
        <title>The genome of Artemisia annua provides insight into the evolution of Asteraceae family and artemisinin biosynthesis.</title>
        <authorList>
            <person name="Shen Q."/>
            <person name="Zhang L."/>
            <person name="Liao Z."/>
            <person name="Wang S."/>
            <person name="Yan T."/>
            <person name="Shi P."/>
            <person name="Liu M."/>
            <person name="Fu X."/>
            <person name="Pan Q."/>
            <person name="Wang Y."/>
            <person name="Lv Z."/>
            <person name="Lu X."/>
            <person name="Zhang F."/>
            <person name="Jiang W."/>
            <person name="Ma Y."/>
            <person name="Chen M."/>
            <person name="Hao X."/>
            <person name="Li L."/>
            <person name="Tang Y."/>
            <person name="Lv G."/>
            <person name="Zhou Y."/>
            <person name="Sun X."/>
            <person name="Brodelius P.E."/>
            <person name="Rose J.K.C."/>
            <person name="Tang K."/>
        </authorList>
    </citation>
    <scope>NUCLEOTIDE SEQUENCE [LARGE SCALE GENOMIC DNA]</scope>
    <source>
        <strain evidence="5">cv. Huhao1</strain>
        <tissue evidence="4">Leaf</tissue>
    </source>
</reference>
<dbReference type="Proteomes" id="UP000245207">
    <property type="component" value="Unassembled WGS sequence"/>
</dbReference>
<dbReference type="SUPFAM" id="SSF57756">
    <property type="entry name" value="Retrovirus zinc finger-like domains"/>
    <property type="match status" value="1"/>
</dbReference>
<accession>A0A2U1N3E7</accession>
<keyword evidence="5" id="KW-1185">Reference proteome</keyword>
<dbReference type="GO" id="GO:0003676">
    <property type="term" value="F:nucleic acid binding"/>
    <property type="evidence" value="ECO:0007669"/>
    <property type="project" value="InterPro"/>
</dbReference>
<gene>
    <name evidence="4" type="ORF">CTI12_AA311980</name>
</gene>
<dbReference type="SMART" id="SM00343">
    <property type="entry name" value="ZnF_C2HC"/>
    <property type="match status" value="1"/>
</dbReference>
<evidence type="ECO:0000256" key="1">
    <source>
        <dbReference type="PROSITE-ProRule" id="PRU00047"/>
    </source>
</evidence>
<proteinExistence type="predicted"/>
<dbReference type="GO" id="GO:0008270">
    <property type="term" value="F:zinc ion binding"/>
    <property type="evidence" value="ECO:0007669"/>
    <property type="project" value="UniProtKB-KW"/>
</dbReference>
<feature type="domain" description="CCHC-type" evidence="3">
    <location>
        <begin position="66"/>
        <end position="81"/>
    </location>
</feature>
<comment type="caution">
    <text evidence="4">The sequence shown here is derived from an EMBL/GenBank/DDBJ whole genome shotgun (WGS) entry which is preliminary data.</text>
</comment>
<organism evidence="4 5">
    <name type="scientific">Artemisia annua</name>
    <name type="common">Sweet wormwood</name>
    <dbReference type="NCBI Taxonomy" id="35608"/>
    <lineage>
        <taxon>Eukaryota</taxon>
        <taxon>Viridiplantae</taxon>
        <taxon>Streptophyta</taxon>
        <taxon>Embryophyta</taxon>
        <taxon>Tracheophyta</taxon>
        <taxon>Spermatophyta</taxon>
        <taxon>Magnoliopsida</taxon>
        <taxon>eudicotyledons</taxon>
        <taxon>Gunneridae</taxon>
        <taxon>Pentapetalae</taxon>
        <taxon>asterids</taxon>
        <taxon>campanulids</taxon>
        <taxon>Asterales</taxon>
        <taxon>Asteraceae</taxon>
        <taxon>Asteroideae</taxon>
        <taxon>Anthemideae</taxon>
        <taxon>Artemisiinae</taxon>
        <taxon>Artemisia</taxon>
    </lineage>
</organism>
<evidence type="ECO:0000313" key="4">
    <source>
        <dbReference type="EMBL" id="PWA68031.1"/>
    </source>
</evidence>
<evidence type="ECO:0000313" key="5">
    <source>
        <dbReference type="Proteomes" id="UP000245207"/>
    </source>
</evidence>
<sequence>MYKCFYPVLASKSPALLDFHEDLVNLEAASKKQGRGKYISEGYTSDELNGTDNKPRRNGDKSQINCYKCGTFGHYAYECPSKKKEEVEALFVERDDEPALLMCQIDEN</sequence>
<dbReference type="PROSITE" id="PS50158">
    <property type="entry name" value="ZF_CCHC"/>
    <property type="match status" value="1"/>
</dbReference>
<name>A0A2U1N3E7_ARTAN</name>
<feature type="region of interest" description="Disordered" evidence="2">
    <location>
        <begin position="41"/>
        <end position="62"/>
    </location>
</feature>
<evidence type="ECO:0000259" key="3">
    <source>
        <dbReference type="PROSITE" id="PS50158"/>
    </source>
</evidence>
<dbReference type="EMBL" id="PKPP01003718">
    <property type="protein sequence ID" value="PWA68031.1"/>
    <property type="molecule type" value="Genomic_DNA"/>
</dbReference>
<keyword evidence="1" id="KW-0479">Metal-binding</keyword>